<dbReference type="PANTHER" id="PTHR11588">
    <property type="entry name" value="TUBULIN"/>
    <property type="match status" value="1"/>
</dbReference>
<gene>
    <name evidence="8" type="ORF">HINF_LOCUS47956</name>
    <name evidence="9" type="ORF">HINF_LOCUS7690</name>
</gene>
<comment type="catalytic activity">
    <reaction evidence="6">
        <text>GTP + H2O = GDP + phosphate + H(+)</text>
        <dbReference type="Rhea" id="RHEA:19669"/>
        <dbReference type="ChEBI" id="CHEBI:15377"/>
        <dbReference type="ChEBI" id="CHEBI:15378"/>
        <dbReference type="ChEBI" id="CHEBI:37565"/>
        <dbReference type="ChEBI" id="CHEBI:43474"/>
        <dbReference type="ChEBI" id="CHEBI:58189"/>
    </reaction>
    <physiologicalReaction direction="left-to-right" evidence="6">
        <dbReference type="Rhea" id="RHEA:19670"/>
    </physiologicalReaction>
</comment>
<dbReference type="InterPro" id="IPR000217">
    <property type="entry name" value="Tubulin"/>
</dbReference>
<keyword evidence="4" id="KW-0378">Hydrolase</keyword>
<dbReference type="GO" id="GO:0005874">
    <property type="term" value="C:microtubule"/>
    <property type="evidence" value="ECO:0007669"/>
    <property type="project" value="UniProtKB-KW"/>
</dbReference>
<dbReference type="EMBL" id="CAXDID020000016">
    <property type="protein sequence ID" value="CAL5983587.1"/>
    <property type="molecule type" value="Genomic_DNA"/>
</dbReference>
<evidence type="ECO:0000256" key="1">
    <source>
        <dbReference type="ARBA" id="ARBA00009636"/>
    </source>
</evidence>
<dbReference type="Proteomes" id="UP001642409">
    <property type="component" value="Unassembled WGS sequence"/>
</dbReference>
<keyword evidence="3" id="KW-0547">Nucleotide-binding</keyword>
<dbReference type="Pfam" id="PF03953">
    <property type="entry name" value="Tubulin_C"/>
    <property type="match status" value="1"/>
</dbReference>
<dbReference type="InterPro" id="IPR002452">
    <property type="entry name" value="Alpha_tubulin"/>
</dbReference>
<comment type="caution">
    <text evidence="8">The sequence shown here is derived from an EMBL/GenBank/DDBJ whole genome shotgun (WGS) entry which is preliminary data.</text>
</comment>
<dbReference type="SMART" id="SM00864">
    <property type="entry name" value="Tubulin"/>
    <property type="match status" value="1"/>
</dbReference>
<evidence type="ECO:0000313" key="9">
    <source>
        <dbReference type="EMBL" id="CAL5983587.1"/>
    </source>
</evidence>
<dbReference type="GO" id="GO:0007017">
    <property type="term" value="P:microtubule-based process"/>
    <property type="evidence" value="ECO:0007669"/>
    <property type="project" value="InterPro"/>
</dbReference>
<evidence type="ECO:0000256" key="2">
    <source>
        <dbReference type="ARBA" id="ARBA00022701"/>
    </source>
</evidence>
<dbReference type="InterPro" id="IPR003008">
    <property type="entry name" value="Tubulin_FtsZ_GTPase"/>
</dbReference>
<dbReference type="SUPFAM" id="SSF55307">
    <property type="entry name" value="Tubulin C-terminal domain-like"/>
    <property type="match status" value="1"/>
</dbReference>
<reference evidence="9 10" key="2">
    <citation type="submission" date="2024-07" db="EMBL/GenBank/DDBJ databases">
        <authorList>
            <person name="Akdeniz Z."/>
        </authorList>
    </citation>
    <scope>NUCLEOTIDE SEQUENCE [LARGE SCALE GENOMIC DNA]</scope>
</reference>
<feature type="domain" description="Tubulin/FtsZ GTPase" evidence="7">
    <location>
        <begin position="46"/>
        <end position="201"/>
    </location>
</feature>
<keyword evidence="10" id="KW-1185">Reference proteome</keyword>
<sequence length="382" mass="43464">MREVINVHVGHTGAGIGEACWELFCLEHDISPSGVKDCSLDYCSQFTSFFSESSNKFTPRAVFTHSDNFQFKDLCTDNYSTEEQIRKQAENCSNLQGFILYRSIKSESGSQIGSEVLERIREYQKCVFDISVFPDINGSGAEVVNAILASRSADCIFALQNEAIIDICKRNLDIEQPTLKQVNMIAAHFISDLTAGMRFDEYSTQMVELSQYLVPRPRLNTVICSRAPVTSKIAQDLFTSQSISKLACEPSQYLIRCNTRNTTHFAFKVIYRGDVVPKDVSIFLNHIKGSRTVQFADWCHTNFGAEINYQSKIKFFEDSNMTHHERSCITIQNSTAIAQVWNEIRTKFDRIQLEKSEDLLNAREDLNILEAEYEEAGQHKDQ</sequence>
<evidence type="ECO:0000256" key="6">
    <source>
        <dbReference type="ARBA" id="ARBA00049117"/>
    </source>
</evidence>
<evidence type="ECO:0000313" key="8">
    <source>
        <dbReference type="EMBL" id="CAI9960311.1"/>
    </source>
</evidence>
<proteinExistence type="inferred from homology"/>
<dbReference type="InterPro" id="IPR008280">
    <property type="entry name" value="Tub_FtsZ_C"/>
</dbReference>
<comment type="similarity">
    <text evidence="1">Belongs to the tubulin family.</text>
</comment>
<accession>A0AA86UQA9</accession>
<dbReference type="PRINTS" id="PR01161">
    <property type="entry name" value="TUBULIN"/>
</dbReference>
<keyword evidence="5" id="KW-0342">GTP-binding</keyword>
<protein>
    <submittedName>
        <fullName evidence="8">Alpha-tubulin</fullName>
    </submittedName>
</protein>
<dbReference type="InterPro" id="IPR037103">
    <property type="entry name" value="Tubulin/FtsZ-like_C"/>
</dbReference>
<dbReference type="GO" id="GO:0005525">
    <property type="term" value="F:GTP binding"/>
    <property type="evidence" value="ECO:0007669"/>
    <property type="project" value="UniProtKB-KW"/>
</dbReference>
<dbReference type="Gene3D" id="3.40.50.1440">
    <property type="entry name" value="Tubulin/FtsZ, GTPase domain"/>
    <property type="match status" value="2"/>
</dbReference>
<reference evidence="8" key="1">
    <citation type="submission" date="2023-06" db="EMBL/GenBank/DDBJ databases">
        <authorList>
            <person name="Kurt Z."/>
        </authorList>
    </citation>
    <scope>NUCLEOTIDE SEQUENCE</scope>
</reference>
<dbReference type="PRINTS" id="PR01162">
    <property type="entry name" value="ALPHATUBULIN"/>
</dbReference>
<dbReference type="InterPro" id="IPR036525">
    <property type="entry name" value="Tubulin/FtsZ_GTPase_sf"/>
</dbReference>
<keyword evidence="2" id="KW-0493">Microtubule</keyword>
<dbReference type="SUPFAM" id="SSF52490">
    <property type="entry name" value="Tubulin nucleotide-binding domain-like"/>
    <property type="match status" value="1"/>
</dbReference>
<evidence type="ECO:0000259" key="7">
    <source>
        <dbReference type="SMART" id="SM00864"/>
    </source>
</evidence>
<name>A0AA86UQA9_9EUKA</name>
<dbReference type="GO" id="GO:0016787">
    <property type="term" value="F:hydrolase activity"/>
    <property type="evidence" value="ECO:0007669"/>
    <property type="project" value="UniProtKB-KW"/>
</dbReference>
<dbReference type="AlphaFoldDB" id="A0AA86UQA9"/>
<dbReference type="Gene3D" id="3.30.1330.20">
    <property type="entry name" value="Tubulin/FtsZ, C-terminal domain"/>
    <property type="match status" value="1"/>
</dbReference>
<dbReference type="InterPro" id="IPR018316">
    <property type="entry name" value="Tubulin/FtsZ_2-layer-sand-dom"/>
</dbReference>
<evidence type="ECO:0000256" key="4">
    <source>
        <dbReference type="ARBA" id="ARBA00022801"/>
    </source>
</evidence>
<evidence type="ECO:0000313" key="10">
    <source>
        <dbReference type="Proteomes" id="UP001642409"/>
    </source>
</evidence>
<dbReference type="Pfam" id="PF00091">
    <property type="entry name" value="Tubulin"/>
    <property type="match status" value="2"/>
</dbReference>
<organism evidence="8">
    <name type="scientific">Hexamita inflata</name>
    <dbReference type="NCBI Taxonomy" id="28002"/>
    <lineage>
        <taxon>Eukaryota</taxon>
        <taxon>Metamonada</taxon>
        <taxon>Diplomonadida</taxon>
        <taxon>Hexamitidae</taxon>
        <taxon>Hexamitinae</taxon>
        <taxon>Hexamita</taxon>
    </lineage>
</organism>
<evidence type="ECO:0000256" key="5">
    <source>
        <dbReference type="ARBA" id="ARBA00023134"/>
    </source>
</evidence>
<dbReference type="GO" id="GO:0005200">
    <property type="term" value="F:structural constituent of cytoskeleton"/>
    <property type="evidence" value="ECO:0007669"/>
    <property type="project" value="InterPro"/>
</dbReference>
<evidence type="ECO:0000256" key="3">
    <source>
        <dbReference type="ARBA" id="ARBA00022741"/>
    </source>
</evidence>
<dbReference type="EMBL" id="CATOUU010000931">
    <property type="protein sequence ID" value="CAI9960311.1"/>
    <property type="molecule type" value="Genomic_DNA"/>
</dbReference>